<dbReference type="Proteomes" id="UP000823775">
    <property type="component" value="Unassembled WGS sequence"/>
</dbReference>
<keyword evidence="3" id="KW-1185">Reference proteome</keyword>
<evidence type="ECO:0000313" key="2">
    <source>
        <dbReference type="EMBL" id="MCE2056168.1"/>
    </source>
</evidence>
<feature type="non-terminal residue" evidence="2">
    <location>
        <position position="168"/>
    </location>
</feature>
<protein>
    <submittedName>
        <fullName evidence="2">Uncharacterized protein</fullName>
    </submittedName>
</protein>
<evidence type="ECO:0000313" key="3">
    <source>
        <dbReference type="Proteomes" id="UP000823775"/>
    </source>
</evidence>
<accession>A0ABS8W3M5</accession>
<feature type="compositionally biased region" description="Basic and acidic residues" evidence="1">
    <location>
        <begin position="1"/>
        <end position="10"/>
    </location>
</feature>
<feature type="compositionally biased region" description="Low complexity" evidence="1">
    <location>
        <begin position="48"/>
        <end position="58"/>
    </location>
</feature>
<organism evidence="2 3">
    <name type="scientific">Datura stramonium</name>
    <name type="common">Jimsonweed</name>
    <name type="synonym">Common thornapple</name>
    <dbReference type="NCBI Taxonomy" id="4076"/>
    <lineage>
        <taxon>Eukaryota</taxon>
        <taxon>Viridiplantae</taxon>
        <taxon>Streptophyta</taxon>
        <taxon>Embryophyta</taxon>
        <taxon>Tracheophyta</taxon>
        <taxon>Spermatophyta</taxon>
        <taxon>Magnoliopsida</taxon>
        <taxon>eudicotyledons</taxon>
        <taxon>Gunneridae</taxon>
        <taxon>Pentapetalae</taxon>
        <taxon>asterids</taxon>
        <taxon>lamiids</taxon>
        <taxon>Solanales</taxon>
        <taxon>Solanaceae</taxon>
        <taxon>Solanoideae</taxon>
        <taxon>Datureae</taxon>
        <taxon>Datura</taxon>
    </lineage>
</organism>
<name>A0ABS8W3M5_DATST</name>
<reference evidence="2 3" key="1">
    <citation type="journal article" date="2021" name="BMC Genomics">
        <title>Datura genome reveals duplications of psychoactive alkaloid biosynthetic genes and high mutation rate following tissue culture.</title>
        <authorList>
            <person name="Rajewski A."/>
            <person name="Carter-House D."/>
            <person name="Stajich J."/>
            <person name="Litt A."/>
        </authorList>
    </citation>
    <scope>NUCLEOTIDE SEQUENCE [LARGE SCALE GENOMIC DNA]</scope>
    <source>
        <strain evidence="2">AR-01</strain>
    </source>
</reference>
<proteinExistence type="predicted"/>
<evidence type="ECO:0000256" key="1">
    <source>
        <dbReference type="SAM" id="MobiDB-lite"/>
    </source>
</evidence>
<feature type="region of interest" description="Disordered" evidence="1">
    <location>
        <begin position="1"/>
        <end position="88"/>
    </location>
</feature>
<dbReference type="EMBL" id="JACEIK010006694">
    <property type="protein sequence ID" value="MCE2056168.1"/>
    <property type="molecule type" value="Genomic_DNA"/>
</dbReference>
<gene>
    <name evidence="2" type="ORF">HAX54_044144</name>
</gene>
<feature type="compositionally biased region" description="Basic and acidic residues" evidence="1">
    <location>
        <begin position="59"/>
        <end position="77"/>
    </location>
</feature>
<sequence length="168" mass="18261">MAKDQEEAAKRTKGALVANEIAPNQTGKIDGQEDLIGGLEGCQEKPIDSSSTSPTYPDTSKKDIDGVDHSTNDHPHEVTGGQNTSDDRVSAQLHSITENQEDPMEDDYFIYDHPQHTTYVVPIQTVIPNLETPIVVQKSTLVACEPPDPVFALIQAFGATTSQMLDTQ</sequence>
<comment type="caution">
    <text evidence="2">The sequence shown here is derived from an EMBL/GenBank/DDBJ whole genome shotgun (WGS) entry which is preliminary data.</text>
</comment>